<dbReference type="Proteomes" id="UP000095282">
    <property type="component" value="Unplaced"/>
</dbReference>
<proteinExistence type="predicted"/>
<dbReference type="WBParaSite" id="Csp11.Scaffold574.g4367.t1">
    <property type="protein sequence ID" value="Csp11.Scaffold574.g4367.t1"/>
    <property type="gene ID" value="Csp11.Scaffold574.g4367"/>
</dbReference>
<organism evidence="2 3">
    <name type="scientific">Caenorhabditis tropicalis</name>
    <dbReference type="NCBI Taxonomy" id="1561998"/>
    <lineage>
        <taxon>Eukaryota</taxon>
        <taxon>Metazoa</taxon>
        <taxon>Ecdysozoa</taxon>
        <taxon>Nematoda</taxon>
        <taxon>Chromadorea</taxon>
        <taxon>Rhabditida</taxon>
        <taxon>Rhabditina</taxon>
        <taxon>Rhabditomorpha</taxon>
        <taxon>Rhabditoidea</taxon>
        <taxon>Rhabditidae</taxon>
        <taxon>Peloderinae</taxon>
        <taxon>Caenorhabditis</taxon>
    </lineage>
</organism>
<feature type="region of interest" description="Disordered" evidence="1">
    <location>
        <begin position="1"/>
        <end position="51"/>
    </location>
</feature>
<evidence type="ECO:0000256" key="1">
    <source>
        <dbReference type="SAM" id="MobiDB-lite"/>
    </source>
</evidence>
<feature type="compositionally biased region" description="Basic and acidic residues" evidence="1">
    <location>
        <begin position="37"/>
        <end position="51"/>
    </location>
</feature>
<evidence type="ECO:0000313" key="3">
    <source>
        <dbReference type="WBParaSite" id="Csp11.Scaffold574.g4367.t1"/>
    </source>
</evidence>
<name>A0A1I7TBN7_9PELO</name>
<protein>
    <submittedName>
        <fullName evidence="3">Uncharacterized protein</fullName>
    </submittedName>
</protein>
<accession>A0A1I7TBN7</accession>
<dbReference type="AlphaFoldDB" id="A0A1I7TBN7"/>
<keyword evidence="2" id="KW-1185">Reference proteome</keyword>
<reference evidence="3" key="1">
    <citation type="submission" date="2016-11" db="UniProtKB">
        <authorList>
            <consortium name="WormBaseParasite"/>
        </authorList>
    </citation>
    <scope>IDENTIFICATION</scope>
</reference>
<feature type="compositionally biased region" description="Basic and acidic residues" evidence="1">
    <location>
        <begin position="8"/>
        <end position="22"/>
    </location>
</feature>
<sequence>MTDCVPEPFERVKDMSRTEGVKQADLQSIPHTPKIKKMGEESPEEVKEKPFDPTTLPFEYLACLTPEQCKAICQPLSVFCEHDLPDPKTFSVMTETEDVFTPEVLEILEKDRQVASSRVQIDLEKLSLEENALKEDEPKSTTSDK</sequence>
<evidence type="ECO:0000313" key="2">
    <source>
        <dbReference type="Proteomes" id="UP000095282"/>
    </source>
</evidence>